<evidence type="ECO:0000259" key="2">
    <source>
        <dbReference type="Pfam" id="PF20516"/>
    </source>
</evidence>
<name>A0A2N6NEB1_BEABA</name>
<dbReference type="Pfam" id="PF20516">
    <property type="entry name" value="PDDEXK_12"/>
    <property type="match status" value="1"/>
</dbReference>
<proteinExistence type="predicted"/>
<dbReference type="EMBL" id="MRVG01000010">
    <property type="protein sequence ID" value="PMB65599.1"/>
    <property type="molecule type" value="Genomic_DNA"/>
</dbReference>
<gene>
    <name evidence="3" type="ORF">BM221_008960</name>
</gene>
<comment type="caution">
    <text evidence="3">The sequence shown here is derived from an EMBL/GenBank/DDBJ whole genome shotgun (WGS) entry which is preliminary data.</text>
</comment>
<feature type="domain" description="PD-(D/E)XK nuclease-like" evidence="2">
    <location>
        <begin position="167"/>
        <end position="437"/>
    </location>
</feature>
<reference evidence="3 4" key="1">
    <citation type="journal article" date="2016" name="Appl. Microbiol. Biotechnol.">
        <title>Characterization of T-DNA insertion mutants with decreased virulence in the entomopathogenic fungus Beauveria bassiana JEF-007.</title>
        <authorList>
            <person name="Kim S."/>
            <person name="Lee S.J."/>
            <person name="Nai Y.S."/>
            <person name="Yu J.S."/>
            <person name="Lee M.R."/>
            <person name="Yang Y.T."/>
            <person name="Kim J.S."/>
        </authorList>
    </citation>
    <scope>NUCLEOTIDE SEQUENCE [LARGE SCALE GENOMIC DNA]</scope>
    <source>
        <strain evidence="3 4">JEF-007</strain>
    </source>
</reference>
<protein>
    <recommendedName>
        <fullName evidence="2">PD-(D/E)XK nuclease-like domain-containing protein</fullName>
    </recommendedName>
</protein>
<feature type="compositionally biased region" description="Low complexity" evidence="1">
    <location>
        <begin position="91"/>
        <end position="107"/>
    </location>
</feature>
<evidence type="ECO:0000256" key="1">
    <source>
        <dbReference type="SAM" id="MobiDB-lite"/>
    </source>
</evidence>
<sequence>MHLGNIQGWLDATDFDNDDDNNERLAATPVTGNDAHDRAVKRRRLNPITPPCSGPNDDGNMASPTKRPSDDETPRAKRVQTGLIPERSYPSLSSASEQSTSSRRTASPQKHLRALALNPRGLDVRDMYDIKDAKARPQTLRTLLLDIEAFSDGEGIVARDAQEALAKAAVADDRFAWALRAGAAHVSDDKDLLRRTPPPSAVRKVMKAAFQCNRRGHPEANWNLEVHQRIFDMAFRPTEETDFENLVDFMGCTTASIMREYGTATLAKKVDFCVYVEPGNDPSISPAFQTAASFVRSVMPQKVLGFTDFAPLDDRFIALSIETKKPSENFKAAELQLGVWDMARWAFLRRLAELRSGPPDTTGADANDDRPDVKLPEFLPGIIVQGHDWYLVITTMEEGKTVLWQKVTIGSTSTPRGVYQIVRTLQYLEKWAKDVHWPWLREMIEGIADVYA</sequence>
<accession>A0A2N6NEB1</accession>
<evidence type="ECO:0000313" key="3">
    <source>
        <dbReference type="EMBL" id="PMB65599.1"/>
    </source>
</evidence>
<dbReference type="Proteomes" id="UP000235728">
    <property type="component" value="Unassembled WGS sequence"/>
</dbReference>
<dbReference type="AlphaFoldDB" id="A0A2N6NEB1"/>
<evidence type="ECO:0000313" key="4">
    <source>
        <dbReference type="Proteomes" id="UP000235728"/>
    </source>
</evidence>
<dbReference type="InterPro" id="IPR046797">
    <property type="entry name" value="PDDEXK_12"/>
</dbReference>
<dbReference type="OMA" id="AQEEYWK"/>
<organism evidence="3 4">
    <name type="scientific">Beauveria bassiana</name>
    <name type="common">White muscardine disease fungus</name>
    <name type="synonym">Tritirachium shiotae</name>
    <dbReference type="NCBI Taxonomy" id="176275"/>
    <lineage>
        <taxon>Eukaryota</taxon>
        <taxon>Fungi</taxon>
        <taxon>Dikarya</taxon>
        <taxon>Ascomycota</taxon>
        <taxon>Pezizomycotina</taxon>
        <taxon>Sordariomycetes</taxon>
        <taxon>Hypocreomycetidae</taxon>
        <taxon>Hypocreales</taxon>
        <taxon>Cordycipitaceae</taxon>
        <taxon>Beauveria</taxon>
    </lineage>
</organism>
<feature type="region of interest" description="Disordered" evidence="1">
    <location>
        <begin position="1"/>
        <end position="112"/>
    </location>
</feature>